<evidence type="ECO:0000313" key="3">
    <source>
        <dbReference type="Proteomes" id="UP001176961"/>
    </source>
</evidence>
<comment type="caution">
    <text evidence="2">The sequence shown here is derived from an EMBL/GenBank/DDBJ whole genome shotgun (WGS) entry which is preliminary data.</text>
</comment>
<name>A0AA36DQG0_CYLNA</name>
<evidence type="ECO:0000256" key="1">
    <source>
        <dbReference type="SAM" id="SignalP"/>
    </source>
</evidence>
<accession>A0AA36DQG0</accession>
<sequence>MMMLRCFAIFASLPLVVFGQFLYPCTGGGEASHFQNDIIWGFKKYFELEGILHDLKVRYNCRYEILTDYEGPYFLTFNIGKNHGELPSNDVRDHIAKALVEETKNAQSALKAVLAPMVDELMEKEEEREENERPKLVLNVGCFLAEDGKYYSDNLSAFCSFSVMPPPPNEF</sequence>
<dbReference type="Proteomes" id="UP001176961">
    <property type="component" value="Unassembled WGS sequence"/>
</dbReference>
<dbReference type="AlphaFoldDB" id="A0AA36DQG0"/>
<keyword evidence="1" id="KW-0732">Signal</keyword>
<gene>
    <name evidence="2" type="ORF">CYNAS_LOCUS3796</name>
</gene>
<organism evidence="2 3">
    <name type="scientific">Cylicocyclus nassatus</name>
    <name type="common">Nematode worm</name>
    <dbReference type="NCBI Taxonomy" id="53992"/>
    <lineage>
        <taxon>Eukaryota</taxon>
        <taxon>Metazoa</taxon>
        <taxon>Ecdysozoa</taxon>
        <taxon>Nematoda</taxon>
        <taxon>Chromadorea</taxon>
        <taxon>Rhabditida</taxon>
        <taxon>Rhabditina</taxon>
        <taxon>Rhabditomorpha</taxon>
        <taxon>Strongyloidea</taxon>
        <taxon>Strongylidae</taxon>
        <taxon>Cylicocyclus</taxon>
    </lineage>
</organism>
<evidence type="ECO:0000313" key="2">
    <source>
        <dbReference type="EMBL" id="CAJ0591813.1"/>
    </source>
</evidence>
<dbReference type="EMBL" id="CATQJL010000001">
    <property type="protein sequence ID" value="CAJ0591813.1"/>
    <property type="molecule type" value="Genomic_DNA"/>
</dbReference>
<reference evidence="2" key="1">
    <citation type="submission" date="2023-07" db="EMBL/GenBank/DDBJ databases">
        <authorList>
            <consortium name="CYATHOMIX"/>
        </authorList>
    </citation>
    <scope>NUCLEOTIDE SEQUENCE</scope>
    <source>
        <strain evidence="2">N/A</strain>
    </source>
</reference>
<feature type="chain" id="PRO_5041453205" evidence="1">
    <location>
        <begin position="20"/>
        <end position="171"/>
    </location>
</feature>
<keyword evidence="3" id="KW-1185">Reference proteome</keyword>
<proteinExistence type="predicted"/>
<feature type="signal peptide" evidence="1">
    <location>
        <begin position="1"/>
        <end position="19"/>
    </location>
</feature>
<protein>
    <submittedName>
        <fullName evidence="2">Uncharacterized protein</fullName>
    </submittedName>
</protein>